<gene>
    <name evidence="2" type="ORF">GA0070214_111150</name>
</gene>
<dbReference type="PRINTS" id="PR00111">
    <property type="entry name" value="ABHYDROLASE"/>
</dbReference>
<dbReference type="AlphaFoldDB" id="A0A1C4Z3V8"/>
<dbReference type="Gene3D" id="3.40.50.1820">
    <property type="entry name" value="alpha/beta hydrolase"/>
    <property type="match status" value="1"/>
</dbReference>
<dbReference type="InterPro" id="IPR000073">
    <property type="entry name" value="AB_hydrolase_1"/>
</dbReference>
<dbReference type="InterPro" id="IPR029058">
    <property type="entry name" value="AB_hydrolase_fold"/>
</dbReference>
<keyword evidence="2" id="KW-0378">Hydrolase</keyword>
<dbReference type="GO" id="GO:0016787">
    <property type="term" value="F:hydrolase activity"/>
    <property type="evidence" value="ECO:0007669"/>
    <property type="project" value="UniProtKB-KW"/>
</dbReference>
<organism evidence="2 3">
    <name type="scientific">Micromonospora chaiyaphumensis</name>
    <dbReference type="NCBI Taxonomy" id="307119"/>
    <lineage>
        <taxon>Bacteria</taxon>
        <taxon>Bacillati</taxon>
        <taxon>Actinomycetota</taxon>
        <taxon>Actinomycetes</taxon>
        <taxon>Micromonosporales</taxon>
        <taxon>Micromonosporaceae</taxon>
        <taxon>Micromonospora</taxon>
    </lineage>
</organism>
<sequence>MSTPTARVDTVVLIHGLWMTSRSWEHWVDRYTARGFRVLAPAWPGMDQDVERLREDPTPIAAQRITGIVDHYAGIIRGLPRPPIIMGHSFGGLIAQLLMDRGLGAAVVGLHPVAVKGVLKLPLSTLRSGFPILRNPANRHRAVPFTREDFRYTFGNTISPEASDAAWERYAVPAAGHVFFEGAFANLDPNSAIATDTTRADRAPLLVTTGGEDHVVPPSLASAAANLYRGSTAITSYREFPGRSHFVGGEPGWEEEADFALEWAVEAANEYSPTVVSTAPRRP</sequence>
<evidence type="ECO:0000259" key="1">
    <source>
        <dbReference type="Pfam" id="PF12697"/>
    </source>
</evidence>
<keyword evidence="3" id="KW-1185">Reference proteome</keyword>
<evidence type="ECO:0000313" key="2">
    <source>
        <dbReference type="EMBL" id="SCF27722.1"/>
    </source>
</evidence>
<feature type="domain" description="AB hydrolase-1" evidence="1">
    <location>
        <begin position="11"/>
        <end position="249"/>
    </location>
</feature>
<protein>
    <submittedName>
        <fullName evidence="2">Lysophospholipase, alpha-beta hydrolase superfamily</fullName>
    </submittedName>
</protein>
<proteinExistence type="predicted"/>
<evidence type="ECO:0000313" key="3">
    <source>
        <dbReference type="Proteomes" id="UP000199629"/>
    </source>
</evidence>
<dbReference type="SUPFAM" id="SSF53474">
    <property type="entry name" value="alpha/beta-Hydrolases"/>
    <property type="match status" value="1"/>
</dbReference>
<reference evidence="3" key="1">
    <citation type="submission" date="2016-06" db="EMBL/GenBank/DDBJ databases">
        <authorList>
            <person name="Varghese N."/>
            <person name="Submissions Spin"/>
        </authorList>
    </citation>
    <scope>NUCLEOTIDE SEQUENCE [LARGE SCALE GENOMIC DNA]</scope>
    <source>
        <strain evidence="3">DSM 45246</strain>
    </source>
</reference>
<dbReference type="InterPro" id="IPR050228">
    <property type="entry name" value="Carboxylesterase_BioH"/>
</dbReference>
<dbReference type="PANTHER" id="PTHR43194">
    <property type="entry name" value="HYDROLASE ALPHA/BETA FOLD FAMILY"/>
    <property type="match status" value="1"/>
</dbReference>
<dbReference type="PANTHER" id="PTHR43194:SF2">
    <property type="entry name" value="PEROXISOMAL MEMBRANE PROTEIN LPX1"/>
    <property type="match status" value="1"/>
</dbReference>
<name>A0A1C4Z3V8_9ACTN</name>
<accession>A0A1C4Z3V8</accession>
<dbReference type="Pfam" id="PF12697">
    <property type="entry name" value="Abhydrolase_6"/>
    <property type="match status" value="1"/>
</dbReference>
<dbReference type="EMBL" id="FMCS01000011">
    <property type="protein sequence ID" value="SCF27722.1"/>
    <property type="molecule type" value="Genomic_DNA"/>
</dbReference>
<dbReference type="RefSeq" id="WP_091269190.1">
    <property type="nucleotide sequence ID" value="NZ_FMCS01000011.1"/>
</dbReference>
<dbReference type="Proteomes" id="UP000199629">
    <property type="component" value="Unassembled WGS sequence"/>
</dbReference>